<comment type="caution">
    <text evidence="1">The sequence shown here is derived from an EMBL/GenBank/DDBJ whole genome shotgun (WGS) entry which is preliminary data.</text>
</comment>
<dbReference type="AlphaFoldDB" id="A0A8K0HMB6"/>
<dbReference type="Proteomes" id="UP000796880">
    <property type="component" value="Unassembled WGS sequence"/>
</dbReference>
<gene>
    <name evidence="1" type="ORF">FNV43_RR04631</name>
</gene>
<sequence length="155" mass="17505">MPRCVPYTLFSVVGDAFKCKLMTRSAASLKETLLFQISLAQSFLTYVLARLGGVKAIRDMSFEYSFQGIDGCGFDFGILGEVLGWFPAPPRVQQWLLIKLLTAYLIVAVTSEGRSPLVFHGGWGDLSWLTREPGAREQVVLSTPSWRLRLLEWWR</sequence>
<accession>A0A8K0HMB6</accession>
<evidence type="ECO:0000313" key="2">
    <source>
        <dbReference type="Proteomes" id="UP000796880"/>
    </source>
</evidence>
<proteinExistence type="predicted"/>
<dbReference type="EMBL" id="VOIH02000002">
    <property type="protein sequence ID" value="KAF3454184.1"/>
    <property type="molecule type" value="Genomic_DNA"/>
</dbReference>
<organism evidence="1 2">
    <name type="scientific">Rhamnella rubrinervis</name>
    <dbReference type="NCBI Taxonomy" id="2594499"/>
    <lineage>
        <taxon>Eukaryota</taxon>
        <taxon>Viridiplantae</taxon>
        <taxon>Streptophyta</taxon>
        <taxon>Embryophyta</taxon>
        <taxon>Tracheophyta</taxon>
        <taxon>Spermatophyta</taxon>
        <taxon>Magnoliopsida</taxon>
        <taxon>eudicotyledons</taxon>
        <taxon>Gunneridae</taxon>
        <taxon>Pentapetalae</taxon>
        <taxon>rosids</taxon>
        <taxon>fabids</taxon>
        <taxon>Rosales</taxon>
        <taxon>Rhamnaceae</taxon>
        <taxon>rhamnoid group</taxon>
        <taxon>Rhamneae</taxon>
        <taxon>Rhamnella</taxon>
    </lineage>
</organism>
<protein>
    <submittedName>
        <fullName evidence="1">Uncharacterized protein</fullName>
    </submittedName>
</protein>
<reference evidence="1" key="1">
    <citation type="submission" date="2020-03" db="EMBL/GenBank/DDBJ databases">
        <title>A high-quality chromosome-level genome assembly of a woody plant with both climbing and erect habits, Rhamnella rubrinervis.</title>
        <authorList>
            <person name="Lu Z."/>
            <person name="Yang Y."/>
            <person name="Zhu X."/>
            <person name="Sun Y."/>
        </authorList>
    </citation>
    <scope>NUCLEOTIDE SEQUENCE</scope>
    <source>
        <strain evidence="1">BYM</strain>
        <tissue evidence="1">Leaf</tissue>
    </source>
</reference>
<keyword evidence="2" id="KW-1185">Reference proteome</keyword>
<name>A0A8K0HMB6_9ROSA</name>
<evidence type="ECO:0000313" key="1">
    <source>
        <dbReference type="EMBL" id="KAF3454184.1"/>
    </source>
</evidence>